<gene>
    <name evidence="1" type="ORF">HPB50_006405</name>
</gene>
<dbReference type="Proteomes" id="UP000821845">
    <property type="component" value="Chromosome 4"/>
</dbReference>
<organism evidence="1 2">
    <name type="scientific">Hyalomma asiaticum</name>
    <name type="common">Tick</name>
    <dbReference type="NCBI Taxonomy" id="266040"/>
    <lineage>
        <taxon>Eukaryota</taxon>
        <taxon>Metazoa</taxon>
        <taxon>Ecdysozoa</taxon>
        <taxon>Arthropoda</taxon>
        <taxon>Chelicerata</taxon>
        <taxon>Arachnida</taxon>
        <taxon>Acari</taxon>
        <taxon>Parasitiformes</taxon>
        <taxon>Ixodida</taxon>
        <taxon>Ixodoidea</taxon>
        <taxon>Ixodidae</taxon>
        <taxon>Hyalomminae</taxon>
        <taxon>Hyalomma</taxon>
    </lineage>
</organism>
<protein>
    <submittedName>
        <fullName evidence="1">Uncharacterized protein</fullName>
    </submittedName>
</protein>
<evidence type="ECO:0000313" key="2">
    <source>
        <dbReference type="Proteomes" id="UP000821845"/>
    </source>
</evidence>
<comment type="caution">
    <text evidence="1">The sequence shown here is derived from an EMBL/GenBank/DDBJ whole genome shotgun (WGS) entry which is preliminary data.</text>
</comment>
<accession>A0ACB7SH74</accession>
<keyword evidence="2" id="KW-1185">Reference proteome</keyword>
<evidence type="ECO:0000313" key="1">
    <source>
        <dbReference type="EMBL" id="KAH6932497.1"/>
    </source>
</evidence>
<reference evidence="1" key="1">
    <citation type="submission" date="2020-05" db="EMBL/GenBank/DDBJ databases">
        <title>Large-scale comparative analyses of tick genomes elucidate their genetic diversity and vector capacities.</title>
        <authorList>
            <person name="Jia N."/>
            <person name="Wang J."/>
            <person name="Shi W."/>
            <person name="Du L."/>
            <person name="Sun Y."/>
            <person name="Zhan W."/>
            <person name="Jiang J."/>
            <person name="Wang Q."/>
            <person name="Zhang B."/>
            <person name="Ji P."/>
            <person name="Sakyi L.B."/>
            <person name="Cui X."/>
            <person name="Yuan T."/>
            <person name="Jiang B."/>
            <person name="Yang W."/>
            <person name="Lam T.T.-Y."/>
            <person name="Chang Q."/>
            <person name="Ding S."/>
            <person name="Wang X."/>
            <person name="Zhu J."/>
            <person name="Ruan X."/>
            <person name="Zhao L."/>
            <person name="Wei J."/>
            <person name="Que T."/>
            <person name="Du C."/>
            <person name="Cheng J."/>
            <person name="Dai P."/>
            <person name="Han X."/>
            <person name="Huang E."/>
            <person name="Gao Y."/>
            <person name="Liu J."/>
            <person name="Shao H."/>
            <person name="Ye R."/>
            <person name="Li L."/>
            <person name="Wei W."/>
            <person name="Wang X."/>
            <person name="Wang C."/>
            <person name="Yang T."/>
            <person name="Huo Q."/>
            <person name="Li W."/>
            <person name="Guo W."/>
            <person name="Chen H."/>
            <person name="Zhou L."/>
            <person name="Ni X."/>
            <person name="Tian J."/>
            <person name="Zhou Y."/>
            <person name="Sheng Y."/>
            <person name="Liu T."/>
            <person name="Pan Y."/>
            <person name="Xia L."/>
            <person name="Li J."/>
            <person name="Zhao F."/>
            <person name="Cao W."/>
        </authorList>
    </citation>
    <scope>NUCLEOTIDE SEQUENCE</scope>
    <source>
        <strain evidence="1">Hyas-2018</strain>
    </source>
</reference>
<dbReference type="EMBL" id="CM023484">
    <property type="protein sequence ID" value="KAH6932497.1"/>
    <property type="molecule type" value="Genomic_DNA"/>
</dbReference>
<sequence length="217" mass="24591">MKNFGKKDIFALTLVCQIICVAFVFFNNLKTTHKGSQRDAQENTSTSVYTEDLMEENKPAWKIRKACRDPSLRILYFVYTAPKNNEKRRWIRKTIGDPNIASEMNSAISFFVGEAADMNDIEAILDEALSEGDIAVLNFTDTYRNLSYKFLQGAKWVSDNCLLDHRATLIKVDDDVLGASAPCHEVRDEEHAGSPSGQKSWCQSAARKRFGSSKHRR</sequence>
<proteinExistence type="predicted"/>
<name>A0ACB7SH74_HYAAI</name>